<sequence length="273" mass="30284">MAHDRFEDREVFGAGPSEETLEGGGVNVVVRVDDTVRRPVHPWTPTVHLLLAAVRAQGFTGVPAAHGYDEQGREILDFVEGAVGNYPLTDEVRSVEALVSAAKLLRGFHDATMHCVADLDEGWQQTALEPVEVICHSDFAPYNCVFRDGQAVALIDFDMARPGPRSWDLAYALYRFAPLTAPENPDGFGDIEMQASRARRFLDAYECTRELRADAMNAVVPRLRALVDFMREAAEHDANFADQIEAGHLDLYLTDIAYVENHREALDRVVTGS</sequence>
<evidence type="ECO:0000313" key="2">
    <source>
        <dbReference type="EMBL" id="MFD2840494.1"/>
    </source>
</evidence>
<reference evidence="3" key="1">
    <citation type="journal article" date="2019" name="Int. J. Syst. Evol. Microbiol.">
        <title>The Global Catalogue of Microorganisms (GCM) 10K type strain sequencing project: providing services to taxonomists for standard genome sequencing and annotation.</title>
        <authorList>
            <consortium name="The Broad Institute Genomics Platform"/>
            <consortium name="The Broad Institute Genome Sequencing Center for Infectious Disease"/>
            <person name="Wu L."/>
            <person name="Ma J."/>
        </authorList>
    </citation>
    <scope>NUCLEOTIDE SEQUENCE [LARGE SCALE GENOMIC DNA]</scope>
    <source>
        <strain evidence="3">KCTC 33576</strain>
    </source>
</reference>
<dbReference type="InterPro" id="IPR011009">
    <property type="entry name" value="Kinase-like_dom_sf"/>
</dbReference>
<protein>
    <submittedName>
        <fullName evidence="2">Phosphotransferase enzyme family protein</fullName>
    </submittedName>
</protein>
<dbReference type="Gene3D" id="3.90.1200.10">
    <property type="match status" value="1"/>
</dbReference>
<accession>A0ABW5XGG8</accession>
<name>A0ABW5XGG8_9MICO</name>
<gene>
    <name evidence="2" type="ORF">ACFSYH_07915</name>
</gene>
<dbReference type="EMBL" id="JBHUOP010000003">
    <property type="protein sequence ID" value="MFD2840494.1"/>
    <property type="molecule type" value="Genomic_DNA"/>
</dbReference>
<dbReference type="SUPFAM" id="SSF56112">
    <property type="entry name" value="Protein kinase-like (PK-like)"/>
    <property type="match status" value="1"/>
</dbReference>
<dbReference type="Proteomes" id="UP001597391">
    <property type="component" value="Unassembled WGS sequence"/>
</dbReference>
<organism evidence="2 3">
    <name type="scientific">Populibacterium corticicola</name>
    <dbReference type="NCBI Taxonomy" id="1812826"/>
    <lineage>
        <taxon>Bacteria</taxon>
        <taxon>Bacillati</taxon>
        <taxon>Actinomycetota</taxon>
        <taxon>Actinomycetes</taxon>
        <taxon>Micrococcales</taxon>
        <taxon>Jonesiaceae</taxon>
        <taxon>Populibacterium</taxon>
    </lineage>
</organism>
<proteinExistence type="predicted"/>
<keyword evidence="3" id="KW-1185">Reference proteome</keyword>
<evidence type="ECO:0000259" key="1">
    <source>
        <dbReference type="Pfam" id="PF01636"/>
    </source>
</evidence>
<dbReference type="RefSeq" id="WP_377466347.1">
    <property type="nucleotide sequence ID" value="NZ_JBHUOP010000003.1"/>
</dbReference>
<dbReference type="Pfam" id="PF01636">
    <property type="entry name" value="APH"/>
    <property type="match status" value="1"/>
</dbReference>
<comment type="caution">
    <text evidence="2">The sequence shown here is derived from an EMBL/GenBank/DDBJ whole genome shotgun (WGS) entry which is preliminary data.</text>
</comment>
<dbReference type="InterPro" id="IPR002575">
    <property type="entry name" value="Aminoglycoside_PTrfase"/>
</dbReference>
<feature type="domain" description="Aminoglycoside phosphotransferase" evidence="1">
    <location>
        <begin position="119"/>
        <end position="182"/>
    </location>
</feature>
<evidence type="ECO:0000313" key="3">
    <source>
        <dbReference type="Proteomes" id="UP001597391"/>
    </source>
</evidence>